<dbReference type="Pfam" id="PF18962">
    <property type="entry name" value="Por_Secre_tail"/>
    <property type="match status" value="1"/>
</dbReference>
<evidence type="ECO:0000313" key="6">
    <source>
        <dbReference type="Proteomes" id="UP000719267"/>
    </source>
</evidence>
<feature type="domain" description="Fibronectin type-III" evidence="4">
    <location>
        <begin position="207"/>
        <end position="300"/>
    </location>
</feature>
<feature type="domain" description="Fibronectin type-III" evidence="4">
    <location>
        <begin position="465"/>
        <end position="557"/>
    </location>
</feature>
<feature type="domain" description="Fibronectin type-III" evidence="4">
    <location>
        <begin position="1284"/>
        <end position="1376"/>
    </location>
</feature>
<keyword evidence="2" id="KW-0677">Repeat</keyword>
<dbReference type="PANTHER" id="PTHR46708:SF2">
    <property type="entry name" value="FIBRONECTIN TYPE-III DOMAIN-CONTAINING PROTEIN"/>
    <property type="match status" value="1"/>
</dbReference>
<keyword evidence="1 3" id="KW-0732">Signal</keyword>
<protein>
    <submittedName>
        <fullName evidence="5">Fibronectin type III domain-containing protein</fullName>
    </submittedName>
</protein>
<name>A0ABS6W020_9FLAO</name>
<organism evidence="5 6">
    <name type="scientific">Mesonia aestuariivivens</name>
    <dbReference type="NCBI Taxonomy" id="2796128"/>
    <lineage>
        <taxon>Bacteria</taxon>
        <taxon>Pseudomonadati</taxon>
        <taxon>Bacteroidota</taxon>
        <taxon>Flavobacteriia</taxon>
        <taxon>Flavobacteriales</taxon>
        <taxon>Flavobacteriaceae</taxon>
        <taxon>Mesonia</taxon>
    </lineage>
</organism>
<feature type="domain" description="Fibronectin type-III" evidence="4">
    <location>
        <begin position="1188"/>
        <end position="1280"/>
    </location>
</feature>
<dbReference type="InterPro" id="IPR003961">
    <property type="entry name" value="FN3_dom"/>
</dbReference>
<dbReference type="InterPro" id="IPR050991">
    <property type="entry name" value="ECM_Regulatory_Proteins"/>
</dbReference>
<feature type="chain" id="PRO_5047054354" evidence="3">
    <location>
        <begin position="21"/>
        <end position="1459"/>
    </location>
</feature>
<dbReference type="PANTHER" id="PTHR46708">
    <property type="entry name" value="TENASCIN"/>
    <property type="match status" value="1"/>
</dbReference>
<keyword evidence="6" id="KW-1185">Reference proteome</keyword>
<reference evidence="5 6" key="1">
    <citation type="submission" date="2021-07" db="EMBL/GenBank/DDBJ databases">
        <title>Mesonia aestuariivivens sp. nov., isolated from a tidal flat.</title>
        <authorList>
            <person name="Kim Y.-O."/>
            <person name="Yoon J.-H."/>
        </authorList>
    </citation>
    <scope>NUCLEOTIDE SEQUENCE [LARGE SCALE GENOMIC DNA]</scope>
    <source>
        <strain evidence="5 6">JHPTF-M18</strain>
    </source>
</reference>
<feature type="domain" description="Fibronectin type-III" evidence="4">
    <location>
        <begin position="698"/>
        <end position="790"/>
    </location>
</feature>
<dbReference type="PROSITE" id="PS50853">
    <property type="entry name" value="FN3"/>
    <property type="match status" value="6"/>
</dbReference>
<evidence type="ECO:0000256" key="1">
    <source>
        <dbReference type="ARBA" id="ARBA00022729"/>
    </source>
</evidence>
<gene>
    <name evidence="5" type="ORF">KW502_05170</name>
</gene>
<dbReference type="NCBIfam" id="TIGR04183">
    <property type="entry name" value="Por_Secre_tail"/>
    <property type="match status" value="1"/>
</dbReference>
<evidence type="ECO:0000256" key="2">
    <source>
        <dbReference type="ARBA" id="ARBA00022737"/>
    </source>
</evidence>
<evidence type="ECO:0000259" key="4">
    <source>
        <dbReference type="PROSITE" id="PS50853"/>
    </source>
</evidence>
<evidence type="ECO:0000313" key="5">
    <source>
        <dbReference type="EMBL" id="MBW2961185.1"/>
    </source>
</evidence>
<sequence length="1459" mass="161079">MKKNTLFFCFLVFICFTGYSQVSIGESDDGGVANSSPINLRYGYSYSQVIYLASEINASGSITSIGFQLNPGSEIVNSDENVDVWIGHTDKVGFESNSDWVDINTLTQVLTNGTITAANDVLTITFENSFDYNGQDNLIIAIDANESGWDSSTSYLLQTNIEADENLSINYRSDNTNPDPLNPSVANYIQTLRGNIILNGITQVCLKPTDITINNVTSDSAEISWTAGEDETEWEILYGEEGFDPEIEGISISDNDGVLGETLEGLSPNTEYEFYVKAICGVDEESSRRGPSAFLTACESITDFPYIEDFESVITPNLSSCWSALNANNDSDFWKTYVDYGIDDSRAVGIYTDYNSGDNDDYLISPLLTLTGNERLRFSMRARSLLEPNEFEVLLSTGGKNANEFTEELLPVTEISNTSYEDYTINLDQYIGDVYISFHIPPGNIDGYYIYMDNFVVEEIPSCQEPSDVTINNITSDSAEISWTAGEDETEWEILYGEEGFDPETEGIMVADDDGVLGVSISGLSESTFYDVYVRAVCGEDEESIWTLGSFFTFPLNDECDNAIEITINDNLECNTTTLGSTVGATASDLGENEEDVIGTPNNDVWFRFVATSASHPISLSNVQAITGTSVDMAMALYNGDQGCESLELVADSDPNSFTAVGLTVGDTYYLRVYGYSSTSSTAQARFDVCVQTIQCPEPMEVTIENITTSSAEVNWVAGGSETEWEIIFGEVDFDPETEGELITDSDGNIGEVISNLSTDTNYEVYLRSICGEDSESELVGPISFATLIEPVIVSSENPILNETYCYTNNELKRWLFKAENEEVLRISFSSGTLEEYLSWFGIYLTYDDLVIYDGQDETGDVLFNSDGDGYELEGLTFDAFSGYIYMTLTSDGSTSCNSGSEETIDFDINILSCPKPTEVTIANITNNSVEVSWTSNGSETEWDILYGEEGFDPETEGTSIIDNDEALGEIIENLDANTEYELYVRASCGDGDISEWSESVTFITDCEVVIPNYINEFTEEPSCWTEVGAGDPENGPDAEAFGSGNWFLEEFLNEEETTNMAMAINLYTDNREDWLISPSFDLSQGQYELKFTTAITEYDSPSPSDMGSDDEVQVLISQDNGETWQMLITYDQSNSPSATGDIETIDLSAYSGTVKFAFWATDGEINDDEDYEFFIDDFEVNTLPCETPTDLEITNITATTAEVSWTSNGDETEWEVLYGEADFDPETEGTSFLDDNGELGITLSDLIPETTYDVYVRAICSTDDTSDWTTAESFSTLQEPCETPTDLEITNITATTAEVSWTSNGDETEWEILYGEADFDPETEGTSLLDNDGVLGITITDLTPETTYDVYVRAICGTDDTSDWTALESFIAEPLGVDSENFIGFNYYPNPVKSLLHLQAKTFSIEEVIVYDLLGKQIVIEQFNNLNATVNLEKLNTGSYVVVVKIGNQSKIIRLVKE</sequence>
<dbReference type="EMBL" id="JAHWDF010000004">
    <property type="protein sequence ID" value="MBW2961185.1"/>
    <property type="molecule type" value="Genomic_DNA"/>
</dbReference>
<dbReference type="Pfam" id="PF07675">
    <property type="entry name" value="Cleaved_Adhesin"/>
    <property type="match status" value="1"/>
</dbReference>
<dbReference type="Pfam" id="PF23759">
    <property type="entry name" value="GBD_T9SS_assoc"/>
    <property type="match status" value="1"/>
</dbReference>
<feature type="domain" description="Fibronectin type-III" evidence="4">
    <location>
        <begin position="916"/>
        <end position="1008"/>
    </location>
</feature>
<proteinExistence type="predicted"/>
<dbReference type="InterPro" id="IPR026444">
    <property type="entry name" value="Secre_tail"/>
</dbReference>
<dbReference type="InterPro" id="IPR056600">
    <property type="entry name" value="GBD_T9SS_assoc"/>
</dbReference>
<accession>A0ABS6W020</accession>
<dbReference type="Pfam" id="PF00041">
    <property type="entry name" value="fn3"/>
    <property type="match status" value="5"/>
</dbReference>
<dbReference type="Proteomes" id="UP000719267">
    <property type="component" value="Unassembled WGS sequence"/>
</dbReference>
<dbReference type="CDD" id="cd00063">
    <property type="entry name" value="FN3"/>
    <property type="match status" value="5"/>
</dbReference>
<dbReference type="SMART" id="SM00060">
    <property type="entry name" value="FN3"/>
    <property type="match status" value="6"/>
</dbReference>
<dbReference type="InterPro" id="IPR011628">
    <property type="entry name" value="Cleaved_adhesin"/>
</dbReference>
<evidence type="ECO:0000256" key="3">
    <source>
        <dbReference type="SAM" id="SignalP"/>
    </source>
</evidence>
<dbReference type="RefSeq" id="WP_219039467.1">
    <property type="nucleotide sequence ID" value="NZ_JAHWDF010000004.1"/>
</dbReference>
<dbReference type="NCBIfam" id="NF038128">
    <property type="entry name" value="choice_anch_J"/>
    <property type="match status" value="2"/>
</dbReference>
<comment type="caution">
    <text evidence="5">The sequence shown here is derived from an EMBL/GenBank/DDBJ whole genome shotgun (WGS) entry which is preliminary data.</text>
</comment>
<feature type="signal peptide" evidence="3">
    <location>
        <begin position="1"/>
        <end position="20"/>
    </location>
</feature>